<accession>A0A3P7JIG9</accession>
<protein>
    <submittedName>
        <fullName evidence="2">Uncharacterized protein</fullName>
    </submittedName>
</protein>
<dbReference type="Proteomes" id="UP000270094">
    <property type="component" value="Unassembled WGS sequence"/>
</dbReference>
<evidence type="ECO:0000313" key="3">
    <source>
        <dbReference type="Proteomes" id="UP000270094"/>
    </source>
</evidence>
<feature type="compositionally biased region" description="Polar residues" evidence="1">
    <location>
        <begin position="1"/>
        <end position="11"/>
    </location>
</feature>
<feature type="region of interest" description="Disordered" evidence="1">
    <location>
        <begin position="1"/>
        <end position="61"/>
    </location>
</feature>
<keyword evidence="3" id="KW-1185">Reference proteome</keyword>
<proteinExistence type="predicted"/>
<evidence type="ECO:0000313" key="2">
    <source>
        <dbReference type="EMBL" id="VDM85440.1"/>
    </source>
</evidence>
<feature type="compositionally biased region" description="Basic and acidic residues" evidence="1">
    <location>
        <begin position="49"/>
        <end position="61"/>
    </location>
</feature>
<evidence type="ECO:0000256" key="1">
    <source>
        <dbReference type="SAM" id="MobiDB-lite"/>
    </source>
</evidence>
<gene>
    <name evidence="2" type="ORF">SVUK_LOCUS20438</name>
</gene>
<name>A0A3P7JIG9_STRVU</name>
<dbReference type="EMBL" id="UYYB01140537">
    <property type="protein sequence ID" value="VDM85440.1"/>
    <property type="molecule type" value="Genomic_DNA"/>
</dbReference>
<organism evidence="2 3">
    <name type="scientific">Strongylus vulgaris</name>
    <name type="common">Blood worm</name>
    <dbReference type="NCBI Taxonomy" id="40348"/>
    <lineage>
        <taxon>Eukaryota</taxon>
        <taxon>Metazoa</taxon>
        <taxon>Ecdysozoa</taxon>
        <taxon>Nematoda</taxon>
        <taxon>Chromadorea</taxon>
        <taxon>Rhabditida</taxon>
        <taxon>Rhabditina</taxon>
        <taxon>Rhabditomorpha</taxon>
        <taxon>Strongyloidea</taxon>
        <taxon>Strongylidae</taxon>
        <taxon>Strongylus</taxon>
    </lineage>
</organism>
<reference evidence="2 3" key="1">
    <citation type="submission" date="2018-11" db="EMBL/GenBank/DDBJ databases">
        <authorList>
            <consortium name="Pathogen Informatics"/>
        </authorList>
    </citation>
    <scope>NUCLEOTIDE SEQUENCE [LARGE SCALE GENOMIC DNA]</scope>
</reference>
<sequence length="61" mass="6363">MVDSSTANSETAAAPVEQPPAPAEQPPAEKGKENGGSHSADVEMDNGEPESKRPKKEDSDE</sequence>
<dbReference type="AlphaFoldDB" id="A0A3P7JIG9"/>